<name>A0A1H0L3E9_9GAMM</name>
<dbReference type="GO" id="GO:0004604">
    <property type="term" value="F:phosphoadenylyl-sulfate reductase (thioredoxin) activity"/>
    <property type="evidence" value="ECO:0007669"/>
    <property type="project" value="InterPro"/>
</dbReference>
<proteinExistence type="inferred from homology"/>
<evidence type="ECO:0000313" key="6">
    <source>
        <dbReference type="Proteomes" id="UP000199075"/>
    </source>
</evidence>
<dbReference type="NCBIfam" id="NF002537">
    <property type="entry name" value="PRK02090.1"/>
    <property type="match status" value="1"/>
</dbReference>
<dbReference type="InterPro" id="IPR002500">
    <property type="entry name" value="PAPS_reduct_dom"/>
</dbReference>
<comment type="pathway">
    <text evidence="3">Sulfur metabolism; hydrogen sulfide biosynthesis; sulfite from sulfate.</text>
</comment>
<dbReference type="InterPro" id="IPR014729">
    <property type="entry name" value="Rossmann-like_a/b/a_fold"/>
</dbReference>
<evidence type="ECO:0000256" key="3">
    <source>
        <dbReference type="ARBA" id="ARBA00024327"/>
    </source>
</evidence>
<organism evidence="5 6">
    <name type="scientific">Halomonas shengliensis</name>
    <dbReference type="NCBI Taxonomy" id="419597"/>
    <lineage>
        <taxon>Bacteria</taxon>
        <taxon>Pseudomonadati</taxon>
        <taxon>Pseudomonadota</taxon>
        <taxon>Gammaproteobacteria</taxon>
        <taxon>Oceanospirillales</taxon>
        <taxon>Halomonadaceae</taxon>
        <taxon>Halomonas</taxon>
    </lineage>
</organism>
<evidence type="ECO:0000256" key="1">
    <source>
        <dbReference type="ARBA" id="ARBA00009732"/>
    </source>
</evidence>
<evidence type="ECO:0000259" key="4">
    <source>
        <dbReference type="Pfam" id="PF01507"/>
    </source>
</evidence>
<dbReference type="PANTHER" id="PTHR46509">
    <property type="entry name" value="PHOSPHOADENOSINE PHOSPHOSULFATE REDUCTASE"/>
    <property type="match status" value="1"/>
</dbReference>
<dbReference type="NCBIfam" id="TIGR00434">
    <property type="entry name" value="cysH"/>
    <property type="match status" value="1"/>
</dbReference>
<sequence>MTHRDTLTARLNLNLKIARPELSPGHLEARHDKLWEQGLAGLTRYNQLMKVAPMEQKLDELQVGTWFAGLRRQQSSSREQRPVIEQRHDGRHKVYPLIDWHSRDVHRYLTEHDLPYHPLWEQGYTSVGDWHTSQPLQPGMQEEDTRFFGMQRECGLHL</sequence>
<dbReference type="Proteomes" id="UP000199075">
    <property type="component" value="Unassembled WGS sequence"/>
</dbReference>
<dbReference type="RefSeq" id="WP_245678748.1">
    <property type="nucleotide sequence ID" value="NZ_FNIV01000009.1"/>
</dbReference>
<feature type="domain" description="Phosphoadenosine phosphosulphate reductase" evidence="4">
    <location>
        <begin position="3"/>
        <end position="135"/>
    </location>
</feature>
<protein>
    <submittedName>
        <fullName evidence="5">Phosophoadenylyl-sulfate reductase (Thioredoxin)</fullName>
    </submittedName>
</protein>
<dbReference type="STRING" id="419597.SAMN04487957_1093"/>
<accession>A0A1H0L3E9</accession>
<gene>
    <name evidence="5" type="ORF">SAMN04487957_1093</name>
</gene>
<dbReference type="SUPFAM" id="SSF52402">
    <property type="entry name" value="Adenine nucleotide alpha hydrolases-like"/>
    <property type="match status" value="1"/>
</dbReference>
<dbReference type="AlphaFoldDB" id="A0A1H0L3E9"/>
<dbReference type="GO" id="GO:0005737">
    <property type="term" value="C:cytoplasm"/>
    <property type="evidence" value="ECO:0007669"/>
    <property type="project" value="TreeGrafter"/>
</dbReference>
<keyword evidence="2" id="KW-0560">Oxidoreductase</keyword>
<dbReference type="EMBL" id="FNIV01000009">
    <property type="protein sequence ID" value="SDO62748.1"/>
    <property type="molecule type" value="Genomic_DNA"/>
</dbReference>
<evidence type="ECO:0000256" key="2">
    <source>
        <dbReference type="ARBA" id="ARBA00023002"/>
    </source>
</evidence>
<comment type="similarity">
    <text evidence="1">Belongs to the PAPS reductase family. CysH subfamily.</text>
</comment>
<dbReference type="Pfam" id="PF01507">
    <property type="entry name" value="PAPS_reduct"/>
    <property type="match status" value="1"/>
</dbReference>
<dbReference type="GO" id="GO:0019379">
    <property type="term" value="P:sulfate assimilation, phosphoadenylyl sulfate reduction by phosphoadenylyl-sulfate reductase (thioredoxin)"/>
    <property type="evidence" value="ECO:0007669"/>
    <property type="project" value="InterPro"/>
</dbReference>
<dbReference type="InterPro" id="IPR004511">
    <property type="entry name" value="PAPS/APS_Rdtase"/>
</dbReference>
<evidence type="ECO:0000313" key="5">
    <source>
        <dbReference type="EMBL" id="SDO62748.1"/>
    </source>
</evidence>
<reference evidence="6" key="1">
    <citation type="submission" date="2016-10" db="EMBL/GenBank/DDBJ databases">
        <authorList>
            <person name="Varghese N."/>
            <person name="Submissions S."/>
        </authorList>
    </citation>
    <scope>NUCLEOTIDE SEQUENCE [LARGE SCALE GENOMIC DNA]</scope>
    <source>
        <strain evidence="6">CGMCC 1.6444</strain>
    </source>
</reference>
<dbReference type="PANTHER" id="PTHR46509:SF1">
    <property type="entry name" value="PHOSPHOADENOSINE PHOSPHOSULFATE REDUCTASE"/>
    <property type="match status" value="1"/>
</dbReference>
<dbReference type="Gene3D" id="3.40.50.620">
    <property type="entry name" value="HUPs"/>
    <property type="match status" value="1"/>
</dbReference>
<keyword evidence="6" id="KW-1185">Reference proteome</keyword>